<dbReference type="PANTHER" id="PTHR30537">
    <property type="entry name" value="HTH-TYPE TRANSCRIPTIONAL REGULATOR"/>
    <property type="match status" value="1"/>
</dbReference>
<accession>A0A6L8MD99</accession>
<dbReference type="SUPFAM" id="SSF53850">
    <property type="entry name" value="Periplasmic binding protein-like II"/>
    <property type="match status" value="1"/>
</dbReference>
<dbReference type="AlphaFoldDB" id="A0A6L8MD99"/>
<dbReference type="InterPro" id="IPR058163">
    <property type="entry name" value="LysR-type_TF_proteobact-type"/>
</dbReference>
<reference evidence="2 3" key="1">
    <citation type="submission" date="2019-12" db="EMBL/GenBank/DDBJ databases">
        <title>Novel species isolated from a subtropical stream in China.</title>
        <authorList>
            <person name="Lu H."/>
        </authorList>
    </citation>
    <scope>NUCLEOTIDE SEQUENCE [LARGE SCALE GENOMIC DNA]</scope>
    <source>
        <strain evidence="2 3">FT50W</strain>
    </source>
</reference>
<evidence type="ECO:0000256" key="1">
    <source>
        <dbReference type="ARBA" id="ARBA00009437"/>
    </source>
</evidence>
<organism evidence="2 3">
    <name type="scientific">Duganella lactea</name>
    <dbReference type="NCBI Taxonomy" id="2692173"/>
    <lineage>
        <taxon>Bacteria</taxon>
        <taxon>Pseudomonadati</taxon>
        <taxon>Pseudomonadota</taxon>
        <taxon>Betaproteobacteria</taxon>
        <taxon>Burkholderiales</taxon>
        <taxon>Oxalobacteraceae</taxon>
        <taxon>Telluria group</taxon>
        <taxon>Duganella</taxon>
    </lineage>
</organism>
<evidence type="ECO:0000313" key="2">
    <source>
        <dbReference type="EMBL" id="MYM80394.1"/>
    </source>
</evidence>
<comment type="caution">
    <text evidence="2">The sequence shown here is derived from an EMBL/GenBank/DDBJ whole genome shotgun (WGS) entry which is preliminary data.</text>
</comment>
<sequence>MSEHQRMHLAIAVRRAQPLELLADLRLQLGIAGRDAEPAGVLRIAAPEQQPNLIARKLAGHQHHIVASPAYLGGPGLALLPDWLIQQDLEAGALAPVLADYRANPGEMAVGIYAVYPANRRGASKIRVFTDLLAAALE</sequence>
<dbReference type="Gene3D" id="3.40.190.290">
    <property type="match status" value="1"/>
</dbReference>
<protein>
    <submittedName>
        <fullName evidence="2">Uncharacterized protein</fullName>
    </submittedName>
</protein>
<comment type="similarity">
    <text evidence="1">Belongs to the LysR transcriptional regulatory family.</text>
</comment>
<gene>
    <name evidence="2" type="ORF">GTP44_00270</name>
</gene>
<name>A0A6L8MD99_9BURK</name>
<proteinExistence type="inferred from homology"/>
<dbReference type="EMBL" id="WWCP01000001">
    <property type="protein sequence ID" value="MYM80394.1"/>
    <property type="molecule type" value="Genomic_DNA"/>
</dbReference>
<dbReference type="PANTHER" id="PTHR30537:SF5">
    <property type="entry name" value="HTH-TYPE TRANSCRIPTIONAL ACTIVATOR TTDR-RELATED"/>
    <property type="match status" value="1"/>
</dbReference>
<evidence type="ECO:0000313" key="3">
    <source>
        <dbReference type="Proteomes" id="UP000474565"/>
    </source>
</evidence>
<dbReference type="Proteomes" id="UP000474565">
    <property type="component" value="Unassembled WGS sequence"/>
</dbReference>